<evidence type="ECO:0000256" key="4">
    <source>
        <dbReference type="PROSITE-ProRule" id="PRU00339"/>
    </source>
</evidence>
<dbReference type="InterPro" id="IPR039565">
    <property type="entry name" value="BamD-like"/>
</dbReference>
<dbReference type="SMART" id="SM00028">
    <property type="entry name" value="TPR"/>
    <property type="match status" value="4"/>
</dbReference>
<protein>
    <submittedName>
        <fullName evidence="7">Outer membrane protein assembly factor BamD</fullName>
    </submittedName>
</protein>
<sequence length="322" mass="37313">MSTTILKNLPLIAFLLFNAPAGISFVSHIDHFESGREYFYQGKTKEARIEFRKSERLNPRLDEIDKQLAAEVIRYLKEIKEKERHAASSRYTAARDHEAKGNFIAAGRAYRELIEQYPGSKEVTSALDGLYRVATGILKDEDRPRLFAESNYSRARRLFQFLSERLPFGEKAARVQYKIGLSYFYDDDFPKAALHYKRVIENYPQSPYAEKALFGIAMAYLNQSTAPPRDQTMTRRAREKLRNFQQLFPDSPLQKDAEEKLFSLNEQLAEHLYRIGTFYKRQGELAAAKIYYESILNDYSETSWAAPGRDRLNELTTKAAVR</sequence>
<dbReference type="Pfam" id="PF13525">
    <property type="entry name" value="YfiO"/>
    <property type="match status" value="1"/>
</dbReference>
<gene>
    <name evidence="7" type="primary">bamD</name>
    <name evidence="7" type="ORF">B9J77_00750</name>
</gene>
<reference evidence="7 8" key="1">
    <citation type="submission" date="2018-08" db="EMBL/GenBank/DDBJ databases">
        <title>Draft genome of candidate division NPL-UPA2 bacterium Unc8 that adapted to ultra-basic serpentinizing groundwater.</title>
        <authorList>
            <person name="Ishii S."/>
            <person name="Suzuki S."/>
            <person name="Nealson K.H."/>
        </authorList>
    </citation>
    <scope>NUCLEOTIDE SEQUENCE [LARGE SCALE GENOMIC DNA]</scope>
    <source>
        <strain evidence="7">Unc8</strain>
    </source>
</reference>
<evidence type="ECO:0000259" key="6">
    <source>
        <dbReference type="Pfam" id="PF13525"/>
    </source>
</evidence>
<dbReference type="EMBL" id="NDHY01000001">
    <property type="protein sequence ID" value="RII01097.1"/>
    <property type="molecule type" value="Genomic_DNA"/>
</dbReference>
<dbReference type="InterPro" id="IPR019734">
    <property type="entry name" value="TPR_rpt"/>
</dbReference>
<evidence type="ECO:0000313" key="8">
    <source>
        <dbReference type="Proteomes" id="UP000266287"/>
    </source>
</evidence>
<dbReference type="SUPFAM" id="SSF48452">
    <property type="entry name" value="TPR-like"/>
    <property type="match status" value="1"/>
</dbReference>
<keyword evidence="4" id="KW-0802">TPR repeat</keyword>
<keyword evidence="2" id="KW-0472">Membrane</keyword>
<comment type="caution">
    <text evidence="7">The sequence shown here is derived from an EMBL/GenBank/DDBJ whole genome shotgun (WGS) entry which is preliminary data.</text>
</comment>
<name>A0A399FYA3_UNCN2</name>
<keyword evidence="3" id="KW-0998">Cell outer membrane</keyword>
<feature type="chain" id="PRO_5017414243" evidence="5">
    <location>
        <begin position="22"/>
        <end position="322"/>
    </location>
</feature>
<dbReference type="InterPro" id="IPR011990">
    <property type="entry name" value="TPR-like_helical_dom_sf"/>
</dbReference>
<accession>A0A399FYA3</accession>
<dbReference type="PROSITE" id="PS50005">
    <property type="entry name" value="TPR"/>
    <property type="match status" value="1"/>
</dbReference>
<dbReference type="Gene3D" id="1.25.40.10">
    <property type="entry name" value="Tetratricopeptide repeat domain"/>
    <property type="match status" value="2"/>
</dbReference>
<feature type="domain" description="Outer membrane lipoprotein BamD-like" evidence="6">
    <location>
        <begin position="148"/>
        <end position="305"/>
    </location>
</feature>
<keyword evidence="1 5" id="KW-0732">Signal</keyword>
<evidence type="ECO:0000313" key="7">
    <source>
        <dbReference type="EMBL" id="RII01097.1"/>
    </source>
</evidence>
<dbReference type="AlphaFoldDB" id="A0A399FYA3"/>
<feature type="repeat" description="TPR" evidence="4">
    <location>
        <begin position="173"/>
        <end position="206"/>
    </location>
</feature>
<evidence type="ECO:0000256" key="1">
    <source>
        <dbReference type="ARBA" id="ARBA00022729"/>
    </source>
</evidence>
<evidence type="ECO:0000256" key="3">
    <source>
        <dbReference type="ARBA" id="ARBA00023237"/>
    </source>
</evidence>
<feature type="signal peptide" evidence="5">
    <location>
        <begin position="1"/>
        <end position="21"/>
    </location>
</feature>
<dbReference type="InterPro" id="IPR017689">
    <property type="entry name" value="BamD"/>
</dbReference>
<dbReference type="NCBIfam" id="TIGR03302">
    <property type="entry name" value="OM_YfiO"/>
    <property type="match status" value="1"/>
</dbReference>
<proteinExistence type="predicted"/>
<evidence type="ECO:0000256" key="2">
    <source>
        <dbReference type="ARBA" id="ARBA00023136"/>
    </source>
</evidence>
<evidence type="ECO:0000256" key="5">
    <source>
        <dbReference type="SAM" id="SignalP"/>
    </source>
</evidence>
<dbReference type="Proteomes" id="UP000266287">
    <property type="component" value="Unassembled WGS sequence"/>
</dbReference>
<organism evidence="7 8">
    <name type="scientific">candidate division NPL-UPA2 bacterium Unc8</name>
    <dbReference type="NCBI Taxonomy" id="1980939"/>
    <lineage>
        <taxon>Bacteria</taxon>
    </lineage>
</organism>